<dbReference type="AlphaFoldDB" id="A0A2K9NBL7"/>
<proteinExistence type="inferred from homology"/>
<name>A0A2K9NBL7_9PROT</name>
<dbReference type="InterPro" id="IPR001915">
    <property type="entry name" value="Peptidase_M48"/>
</dbReference>
<gene>
    <name evidence="7" type="ORF">C0V82_09695</name>
</gene>
<dbReference type="KEGG" id="ncb:C0V82_09695"/>
<dbReference type="Pfam" id="PF01435">
    <property type="entry name" value="Peptidase_M48"/>
    <property type="match status" value="1"/>
</dbReference>
<dbReference type="EMBL" id="CP025611">
    <property type="protein sequence ID" value="AUN30479.1"/>
    <property type="molecule type" value="Genomic_DNA"/>
</dbReference>
<evidence type="ECO:0000256" key="4">
    <source>
        <dbReference type="ARBA" id="ARBA00022833"/>
    </source>
</evidence>
<protein>
    <submittedName>
        <fullName evidence="7">Uncharacterized protein</fullName>
    </submittedName>
</protein>
<accession>A0A2K9NBL7</accession>
<dbReference type="PANTHER" id="PTHR22726">
    <property type="entry name" value="METALLOENDOPEPTIDASE OMA1"/>
    <property type="match status" value="1"/>
</dbReference>
<sequence length="376" mass="40572">MTLIDATYEDRRTGRTLPVQLDFQHPFLIIHREGGTELDRWNWRDVAPVPGPFSDDRLRLGLSADAHAVLAVADGDRLLTLAHGAGMVQPAHREHRTRREIPLYVWIGGAVLSLVIMLRVVLPALASTLAPHVPDWLQARIGDQVQILATAFLTREGGNRHCAAAGGREALLKLAGRLPDSQGLRLHIIDSDLPNAFALPGGHVSVTTALMDRAEGPDAVLGVLGHEMGHLHHGHSMERVMRYGLSSALISMVVGDVGGGVLAVGVSQMVESEFSRDQERQADQFALDALRHARVSPAGLSKLFAAIRDEHPEADGILAEWMGSHPTLTERIAALDRAAASTRTQGETLSGEEWAALRAICKQLDPTLPASAAKPD</sequence>
<keyword evidence="4 6" id="KW-0862">Zinc</keyword>
<dbReference type="GO" id="GO:0016020">
    <property type="term" value="C:membrane"/>
    <property type="evidence" value="ECO:0007669"/>
    <property type="project" value="TreeGrafter"/>
</dbReference>
<dbReference type="Proteomes" id="UP000234752">
    <property type="component" value="Chromosome eg_1"/>
</dbReference>
<dbReference type="GO" id="GO:0046872">
    <property type="term" value="F:metal ion binding"/>
    <property type="evidence" value="ECO:0007669"/>
    <property type="project" value="UniProtKB-KW"/>
</dbReference>
<reference evidence="7 8" key="1">
    <citation type="submission" date="2017-12" db="EMBL/GenBank/DDBJ databases">
        <title>Genomes of bacteria within cyanobacterial aggregates.</title>
        <authorList>
            <person name="Cai H."/>
        </authorList>
    </citation>
    <scope>NUCLEOTIDE SEQUENCE [LARGE SCALE GENOMIC DNA]</scope>
    <source>
        <strain evidence="7 8">TH16</strain>
    </source>
</reference>
<keyword evidence="8" id="KW-1185">Reference proteome</keyword>
<keyword evidence="2" id="KW-0479">Metal-binding</keyword>
<dbReference type="GO" id="GO:0004222">
    <property type="term" value="F:metalloendopeptidase activity"/>
    <property type="evidence" value="ECO:0007669"/>
    <property type="project" value="InterPro"/>
</dbReference>
<organism evidence="7 8">
    <name type="scientific">Niveispirillum cyanobacteriorum</name>
    <dbReference type="NCBI Taxonomy" id="1612173"/>
    <lineage>
        <taxon>Bacteria</taxon>
        <taxon>Pseudomonadati</taxon>
        <taxon>Pseudomonadota</taxon>
        <taxon>Alphaproteobacteria</taxon>
        <taxon>Rhodospirillales</taxon>
        <taxon>Azospirillaceae</taxon>
        <taxon>Niveispirillum</taxon>
    </lineage>
</organism>
<evidence type="ECO:0000256" key="6">
    <source>
        <dbReference type="RuleBase" id="RU003983"/>
    </source>
</evidence>
<comment type="similarity">
    <text evidence="6">Belongs to the peptidase M48 family.</text>
</comment>
<evidence type="ECO:0000256" key="2">
    <source>
        <dbReference type="ARBA" id="ARBA00022723"/>
    </source>
</evidence>
<dbReference type="OrthoDB" id="9810445at2"/>
<evidence type="ECO:0000256" key="5">
    <source>
        <dbReference type="ARBA" id="ARBA00023049"/>
    </source>
</evidence>
<keyword evidence="1 6" id="KW-0645">Protease</keyword>
<dbReference type="CDD" id="cd07332">
    <property type="entry name" value="M48C_Oma1_like"/>
    <property type="match status" value="1"/>
</dbReference>
<keyword evidence="3 6" id="KW-0378">Hydrolase</keyword>
<dbReference type="PANTHER" id="PTHR22726:SF1">
    <property type="entry name" value="METALLOENDOPEPTIDASE OMA1, MITOCHONDRIAL"/>
    <property type="match status" value="1"/>
</dbReference>
<evidence type="ECO:0000313" key="8">
    <source>
        <dbReference type="Proteomes" id="UP000234752"/>
    </source>
</evidence>
<dbReference type="Gene3D" id="3.30.2010.10">
    <property type="entry name" value="Metalloproteases ('zincins'), catalytic domain"/>
    <property type="match status" value="1"/>
</dbReference>
<evidence type="ECO:0000256" key="1">
    <source>
        <dbReference type="ARBA" id="ARBA00022670"/>
    </source>
</evidence>
<dbReference type="GO" id="GO:0051603">
    <property type="term" value="P:proteolysis involved in protein catabolic process"/>
    <property type="evidence" value="ECO:0007669"/>
    <property type="project" value="TreeGrafter"/>
</dbReference>
<dbReference type="InterPro" id="IPR051156">
    <property type="entry name" value="Mito/Outer_Membr_Metalloprot"/>
</dbReference>
<dbReference type="RefSeq" id="WP_102112164.1">
    <property type="nucleotide sequence ID" value="NZ_BMGN01000002.1"/>
</dbReference>
<comment type="cofactor">
    <cofactor evidence="6">
        <name>Zn(2+)</name>
        <dbReference type="ChEBI" id="CHEBI:29105"/>
    </cofactor>
    <text evidence="6">Binds 1 zinc ion per subunit.</text>
</comment>
<evidence type="ECO:0000256" key="3">
    <source>
        <dbReference type="ARBA" id="ARBA00022801"/>
    </source>
</evidence>
<evidence type="ECO:0000313" key="7">
    <source>
        <dbReference type="EMBL" id="AUN30479.1"/>
    </source>
</evidence>
<keyword evidence="5 6" id="KW-0482">Metalloprotease</keyword>